<sequence>MARVYKVLGPLPSSRQTPLKLSLHHTVLPIQVVNYLLHFSLPSSSTSLPHHHPRTPVSSCPSRLRSKIPGGHATAPLPHQQPGTSCVLAHRAGKTLPSTTPRQSSPRDPLCHTRPPSRQLHHRIPPSCPETDGRTRTRTPRRSSARQRVPPCGRKPEQDRVTNCPWPLPRHGRGRRCEVPLTNMHASRVIRRHGRPGHGSTGVFSPTQTATKNEGARTTQGLRCPPPSPDGSVSWQCGLGLGSSLWRHDGGCRGVVQVAVRGPQAGEWA</sequence>
<dbReference type="EMBL" id="JAGSXJ010000066">
    <property type="protein sequence ID" value="KAH6656185.1"/>
    <property type="molecule type" value="Genomic_DNA"/>
</dbReference>
<accession>A0A9P8UNX7</accession>
<gene>
    <name evidence="2" type="ORF">F5X68DRAFT_219187</name>
</gene>
<feature type="non-terminal residue" evidence="2">
    <location>
        <position position="269"/>
    </location>
</feature>
<dbReference type="Proteomes" id="UP000770015">
    <property type="component" value="Unassembled WGS sequence"/>
</dbReference>
<dbReference type="AlphaFoldDB" id="A0A9P8UNX7"/>
<feature type="compositionally biased region" description="Basic residues" evidence="1">
    <location>
        <begin position="136"/>
        <end position="145"/>
    </location>
</feature>
<organism evidence="2 3">
    <name type="scientific">Plectosphaerella plurivora</name>
    <dbReference type="NCBI Taxonomy" id="936078"/>
    <lineage>
        <taxon>Eukaryota</taxon>
        <taxon>Fungi</taxon>
        <taxon>Dikarya</taxon>
        <taxon>Ascomycota</taxon>
        <taxon>Pezizomycotina</taxon>
        <taxon>Sordariomycetes</taxon>
        <taxon>Hypocreomycetidae</taxon>
        <taxon>Glomerellales</taxon>
        <taxon>Plectosphaerellaceae</taxon>
        <taxon>Plectosphaerella</taxon>
    </lineage>
</organism>
<proteinExistence type="predicted"/>
<comment type="caution">
    <text evidence="2">The sequence shown here is derived from an EMBL/GenBank/DDBJ whole genome shotgun (WGS) entry which is preliminary data.</text>
</comment>
<feature type="region of interest" description="Disordered" evidence="1">
    <location>
        <begin position="45"/>
        <end position="167"/>
    </location>
</feature>
<evidence type="ECO:0000313" key="2">
    <source>
        <dbReference type="EMBL" id="KAH6656185.1"/>
    </source>
</evidence>
<evidence type="ECO:0000313" key="3">
    <source>
        <dbReference type="Proteomes" id="UP000770015"/>
    </source>
</evidence>
<feature type="region of interest" description="Disordered" evidence="1">
    <location>
        <begin position="192"/>
        <end position="229"/>
    </location>
</feature>
<feature type="compositionally biased region" description="Polar residues" evidence="1">
    <location>
        <begin position="96"/>
        <end position="106"/>
    </location>
</feature>
<protein>
    <submittedName>
        <fullName evidence="2">Uncharacterized protein</fullName>
    </submittedName>
</protein>
<feature type="compositionally biased region" description="Polar residues" evidence="1">
    <location>
        <begin position="202"/>
        <end position="221"/>
    </location>
</feature>
<keyword evidence="3" id="KW-1185">Reference proteome</keyword>
<evidence type="ECO:0000256" key="1">
    <source>
        <dbReference type="SAM" id="MobiDB-lite"/>
    </source>
</evidence>
<reference evidence="2" key="1">
    <citation type="journal article" date="2021" name="Nat. Commun.">
        <title>Genetic determinants of endophytism in the Arabidopsis root mycobiome.</title>
        <authorList>
            <person name="Mesny F."/>
            <person name="Miyauchi S."/>
            <person name="Thiergart T."/>
            <person name="Pickel B."/>
            <person name="Atanasova L."/>
            <person name="Karlsson M."/>
            <person name="Huettel B."/>
            <person name="Barry K.W."/>
            <person name="Haridas S."/>
            <person name="Chen C."/>
            <person name="Bauer D."/>
            <person name="Andreopoulos W."/>
            <person name="Pangilinan J."/>
            <person name="LaButti K."/>
            <person name="Riley R."/>
            <person name="Lipzen A."/>
            <person name="Clum A."/>
            <person name="Drula E."/>
            <person name="Henrissat B."/>
            <person name="Kohler A."/>
            <person name="Grigoriev I.V."/>
            <person name="Martin F.M."/>
            <person name="Hacquard S."/>
        </authorList>
    </citation>
    <scope>NUCLEOTIDE SEQUENCE</scope>
    <source>
        <strain evidence="2">MPI-SDFR-AT-0117</strain>
    </source>
</reference>
<name>A0A9P8UNX7_9PEZI</name>